<keyword evidence="5" id="KW-0802">TPR repeat</keyword>
<dbReference type="Gene3D" id="1.10.510.10">
    <property type="entry name" value="Transferase(Phosphotransferase) domain 1"/>
    <property type="match status" value="1"/>
</dbReference>
<dbReference type="PROSITE" id="PS50011">
    <property type="entry name" value="PROTEIN_KINASE_DOM"/>
    <property type="match status" value="1"/>
</dbReference>
<feature type="transmembrane region" description="Helical" evidence="8">
    <location>
        <begin position="396"/>
        <end position="415"/>
    </location>
</feature>
<dbReference type="AlphaFoldDB" id="A0A1I0HRP4"/>
<keyword evidence="10" id="KW-0723">Serine/threonine-protein kinase</keyword>
<dbReference type="PROSITE" id="PS50005">
    <property type="entry name" value="TPR"/>
    <property type="match status" value="1"/>
</dbReference>
<evidence type="ECO:0000256" key="6">
    <source>
        <dbReference type="PROSITE-ProRule" id="PRU10141"/>
    </source>
</evidence>
<dbReference type="InterPro" id="IPR011009">
    <property type="entry name" value="Kinase-like_dom_sf"/>
</dbReference>
<keyword evidence="8" id="KW-0812">Transmembrane</keyword>
<keyword evidence="2 6" id="KW-0547">Nucleotide-binding</keyword>
<dbReference type="CDD" id="cd14014">
    <property type="entry name" value="STKc_PknB_like"/>
    <property type="match status" value="1"/>
</dbReference>
<evidence type="ECO:0000256" key="4">
    <source>
        <dbReference type="ARBA" id="ARBA00022840"/>
    </source>
</evidence>
<evidence type="ECO:0000256" key="3">
    <source>
        <dbReference type="ARBA" id="ARBA00022777"/>
    </source>
</evidence>
<dbReference type="SUPFAM" id="SSF56112">
    <property type="entry name" value="Protein kinase-like (PK-like)"/>
    <property type="match status" value="1"/>
</dbReference>
<dbReference type="InterPro" id="IPR000719">
    <property type="entry name" value="Prot_kinase_dom"/>
</dbReference>
<keyword evidence="11" id="KW-1185">Reference proteome</keyword>
<feature type="binding site" evidence="6">
    <location>
        <position position="131"/>
    </location>
    <ligand>
        <name>ATP</name>
        <dbReference type="ChEBI" id="CHEBI:30616"/>
    </ligand>
</feature>
<dbReference type="EMBL" id="FOIJ01000005">
    <property type="protein sequence ID" value="SET86704.1"/>
    <property type="molecule type" value="Genomic_DNA"/>
</dbReference>
<feature type="repeat" description="TPR" evidence="5">
    <location>
        <begin position="815"/>
        <end position="848"/>
    </location>
</feature>
<dbReference type="InterPro" id="IPR019734">
    <property type="entry name" value="TPR_rpt"/>
</dbReference>
<feature type="domain" description="Protein kinase" evidence="9">
    <location>
        <begin position="102"/>
        <end position="384"/>
    </location>
</feature>
<evidence type="ECO:0000313" key="10">
    <source>
        <dbReference type="EMBL" id="SET86704.1"/>
    </source>
</evidence>
<dbReference type="Gene3D" id="3.30.200.20">
    <property type="entry name" value="Phosphorylase Kinase, domain 1"/>
    <property type="match status" value="1"/>
</dbReference>
<dbReference type="Proteomes" id="UP000199181">
    <property type="component" value="Unassembled WGS sequence"/>
</dbReference>
<dbReference type="InterPro" id="IPR017441">
    <property type="entry name" value="Protein_kinase_ATP_BS"/>
</dbReference>
<keyword evidence="3 10" id="KW-0418">Kinase</keyword>
<dbReference type="GO" id="GO:0005524">
    <property type="term" value="F:ATP binding"/>
    <property type="evidence" value="ECO:0007669"/>
    <property type="project" value="UniProtKB-UniRule"/>
</dbReference>
<name>A0A1I0HRP4_9BACT</name>
<organism evidence="10 11">
    <name type="scientific">Stigmatella erecta</name>
    <dbReference type="NCBI Taxonomy" id="83460"/>
    <lineage>
        <taxon>Bacteria</taxon>
        <taxon>Pseudomonadati</taxon>
        <taxon>Myxococcota</taxon>
        <taxon>Myxococcia</taxon>
        <taxon>Myxococcales</taxon>
        <taxon>Cystobacterineae</taxon>
        <taxon>Archangiaceae</taxon>
        <taxon>Stigmatella</taxon>
    </lineage>
</organism>
<keyword evidence="8" id="KW-0472">Membrane</keyword>
<reference evidence="11" key="1">
    <citation type="submission" date="2016-10" db="EMBL/GenBank/DDBJ databases">
        <authorList>
            <person name="Varghese N."/>
            <person name="Submissions S."/>
        </authorList>
    </citation>
    <scope>NUCLEOTIDE SEQUENCE [LARGE SCALE GENOMIC DNA]</scope>
    <source>
        <strain evidence="11">DSM 16858</strain>
    </source>
</reference>
<evidence type="ECO:0000256" key="5">
    <source>
        <dbReference type="PROSITE-ProRule" id="PRU00339"/>
    </source>
</evidence>
<proteinExistence type="predicted"/>
<feature type="region of interest" description="Disordered" evidence="7">
    <location>
        <begin position="251"/>
        <end position="289"/>
    </location>
</feature>
<accession>A0A1I0HRP4</accession>
<dbReference type="Pfam" id="PF00069">
    <property type="entry name" value="Pkinase"/>
    <property type="match status" value="1"/>
</dbReference>
<keyword evidence="8" id="KW-1133">Transmembrane helix</keyword>
<dbReference type="InterPro" id="IPR008271">
    <property type="entry name" value="Ser/Thr_kinase_AS"/>
</dbReference>
<dbReference type="PANTHER" id="PTHR43289">
    <property type="entry name" value="MITOGEN-ACTIVATED PROTEIN KINASE KINASE KINASE 20-RELATED"/>
    <property type="match status" value="1"/>
</dbReference>
<evidence type="ECO:0000256" key="2">
    <source>
        <dbReference type="ARBA" id="ARBA00022741"/>
    </source>
</evidence>
<evidence type="ECO:0000259" key="9">
    <source>
        <dbReference type="PROSITE" id="PS50011"/>
    </source>
</evidence>
<dbReference type="Pfam" id="PF13424">
    <property type="entry name" value="TPR_12"/>
    <property type="match status" value="2"/>
</dbReference>
<dbReference type="Gene3D" id="1.25.40.10">
    <property type="entry name" value="Tetratricopeptide repeat domain"/>
    <property type="match status" value="2"/>
</dbReference>
<keyword evidence="1" id="KW-0808">Transferase</keyword>
<dbReference type="PROSITE" id="PS00108">
    <property type="entry name" value="PROTEIN_KINASE_ST"/>
    <property type="match status" value="1"/>
</dbReference>
<evidence type="ECO:0000256" key="7">
    <source>
        <dbReference type="SAM" id="MobiDB-lite"/>
    </source>
</evidence>
<dbReference type="GO" id="GO:0004674">
    <property type="term" value="F:protein serine/threonine kinase activity"/>
    <property type="evidence" value="ECO:0007669"/>
    <property type="project" value="UniProtKB-KW"/>
</dbReference>
<dbReference type="PROSITE" id="PS00107">
    <property type="entry name" value="PROTEIN_KINASE_ATP"/>
    <property type="match status" value="1"/>
</dbReference>
<evidence type="ECO:0000256" key="8">
    <source>
        <dbReference type="SAM" id="Phobius"/>
    </source>
</evidence>
<dbReference type="SUPFAM" id="SSF48452">
    <property type="entry name" value="TPR-like"/>
    <property type="match status" value="3"/>
</dbReference>
<evidence type="ECO:0000256" key="1">
    <source>
        <dbReference type="ARBA" id="ARBA00022679"/>
    </source>
</evidence>
<dbReference type="SMART" id="SM00028">
    <property type="entry name" value="TPR"/>
    <property type="match status" value="7"/>
</dbReference>
<feature type="transmembrane region" description="Helical" evidence="8">
    <location>
        <begin position="99"/>
        <end position="120"/>
    </location>
</feature>
<evidence type="ECO:0000313" key="11">
    <source>
        <dbReference type="Proteomes" id="UP000199181"/>
    </source>
</evidence>
<gene>
    <name evidence="10" type="ORF">SAMN05443639_10578</name>
</gene>
<sequence length="1033" mass="111054">MYGNVSWAHGRYTLVVDELISMPPSSPAFEPCPSEEVLVGFTAGTLPAQERAALEVHLAQCGVCFEVVSALAGGTSPGLAAPRAFAEQPPPMLARGTAVGRYLILAPIGAGGMGVVYAAYDPELDRKIALKLLSPHIPHSASPSEGQRLQREARALARLSHPNVVTVYDVGITAGQVFLAMELVDGQTLGEWLAAGPRTWQQVVRSFAEAGRGLAAAHAVGLVHRDFKPDNVLVGRDGKVRVSDFGLARAVQPTPGEASSPPEASAWGESPAGSHSGAPGKSLTGMHAGTPRYMAPEQWLGAAAGPWTDQFSFCGVLWEALYGELPFAGTTPEALCREVLSGQVRPAPARRPGLPAPLHAALVRGLQKEPSARHPSMEALLAVLESSPARRRRRTLALLAAGVLCVALPGVYGAWRLWHPAELCTGGRARVLEVWGSTAREGVRQGLLASGVPTAEPLWQALSRRVDAYTADWASMHREACEATRVHGEQSDALLGRRMLCLDRALQRVAALARQLEHAGPTAAGKAVDAAHALPPLHACADAEALLGSPGLPENASVRQQVQALREQMAEVKTQGELGRLKEALPRAEELTRTAEALPYRPVQAEALLLEGGLRLQAEQYSQARELLGRAVLRAEAGREDALAVEAWTSLALLDGTYQTAFAEARRSLEHAQAGLERLGRQDWLLAAKLLRARAGLEDAEGHWAEALALDQERVQLLERALGPDAPELAGALQNLALSFTRAQGRVEEAHAAIQRSQVLAERHWGTASMAFAKGETALAMIERHRKRYPEARAAYERALAIYARVLGERSSHYSQTLGNLAFLLTSQGDHAAAITAYQRAVNLERQLAQEDTETLALLLTNQAHAYSEVGQYAEALAAGREALSLRTAMLGPRHLETGVTLFVLGVTLRKQGQHAQALEHLQRAQDIIEATLPADHSYQAICWSAIGHTQLLLGRLAQARAALEQARALFERHPEEAQALLETKVVLAKVQWEEGGPGRARARQQLLELREQVDGTARPEVDAWLATHPAPP</sequence>
<keyword evidence="4 6" id="KW-0067">ATP-binding</keyword>
<dbReference type="InterPro" id="IPR011990">
    <property type="entry name" value="TPR-like_helical_dom_sf"/>
</dbReference>
<protein>
    <submittedName>
        <fullName evidence="10">Serine/threonine protein kinase</fullName>
    </submittedName>
</protein>
<dbReference type="PANTHER" id="PTHR43289:SF6">
    <property type="entry name" value="SERINE_THREONINE-PROTEIN KINASE NEKL-3"/>
    <property type="match status" value="1"/>
</dbReference>